<reference evidence="2" key="1">
    <citation type="journal article" date="2007" name="Nature">
        <title>The grapevine genome sequence suggests ancestral hexaploidization in major angiosperm phyla.</title>
        <authorList>
            <consortium name="The French-Italian Public Consortium for Grapevine Genome Characterization."/>
            <person name="Jaillon O."/>
            <person name="Aury J.-M."/>
            <person name="Noel B."/>
            <person name="Policriti A."/>
            <person name="Clepet C."/>
            <person name="Casagrande A."/>
            <person name="Choisne N."/>
            <person name="Aubourg S."/>
            <person name="Vitulo N."/>
            <person name="Jubin C."/>
            <person name="Vezzi A."/>
            <person name="Legeai F."/>
            <person name="Hugueney P."/>
            <person name="Dasilva C."/>
            <person name="Horner D."/>
            <person name="Mica E."/>
            <person name="Jublot D."/>
            <person name="Poulain J."/>
            <person name="Bruyere C."/>
            <person name="Billault A."/>
            <person name="Segurens B."/>
            <person name="Gouyvenoux M."/>
            <person name="Ugarte E."/>
            <person name="Cattonaro F."/>
            <person name="Anthouard V."/>
            <person name="Vico V."/>
            <person name="Del Fabbro C."/>
            <person name="Alaux M."/>
            <person name="Di Gaspero G."/>
            <person name="Dumas V."/>
            <person name="Felice N."/>
            <person name="Paillard S."/>
            <person name="Juman I."/>
            <person name="Moroldo M."/>
            <person name="Scalabrin S."/>
            <person name="Canaguier A."/>
            <person name="Le Clainche I."/>
            <person name="Malacrida G."/>
            <person name="Durand E."/>
            <person name="Pesole G."/>
            <person name="Laucou V."/>
            <person name="Chatelet P."/>
            <person name="Merdinoglu D."/>
            <person name="Delledonne M."/>
            <person name="Pezzotti M."/>
            <person name="Lecharny A."/>
            <person name="Scarpelli C."/>
            <person name="Artiguenave F."/>
            <person name="Pe M.E."/>
            <person name="Valle G."/>
            <person name="Morgante M."/>
            <person name="Caboche M."/>
            <person name="Adam-Blondon A.-F."/>
            <person name="Weissenbach J."/>
            <person name="Quetier F."/>
            <person name="Wincker P."/>
        </authorList>
    </citation>
    <scope>NUCLEOTIDE SEQUENCE [LARGE SCALE GENOMIC DNA]</scope>
    <source>
        <strain evidence="2">cv. Pinot noir / PN40024</strain>
    </source>
</reference>
<gene>
    <name evidence="1" type="ORF">VIT_00s0125g00040</name>
</gene>
<keyword evidence="2" id="KW-1185">Reference proteome</keyword>
<dbReference type="AlphaFoldDB" id="E0CT82"/>
<organism evidence="1 2">
    <name type="scientific">Vitis vinifera</name>
    <name type="common">Grape</name>
    <dbReference type="NCBI Taxonomy" id="29760"/>
    <lineage>
        <taxon>Eukaryota</taxon>
        <taxon>Viridiplantae</taxon>
        <taxon>Streptophyta</taxon>
        <taxon>Embryophyta</taxon>
        <taxon>Tracheophyta</taxon>
        <taxon>Spermatophyta</taxon>
        <taxon>Magnoliopsida</taxon>
        <taxon>eudicotyledons</taxon>
        <taxon>Gunneridae</taxon>
        <taxon>Pentapetalae</taxon>
        <taxon>rosids</taxon>
        <taxon>Vitales</taxon>
        <taxon>Vitaceae</taxon>
        <taxon>Viteae</taxon>
        <taxon>Vitis</taxon>
    </lineage>
</organism>
<sequence>MDGRAMRRKTFLFIFTCKG</sequence>
<name>E0CT82_VITVI</name>
<dbReference type="HOGENOM" id="CLU_3430183_0_0_1"/>
<dbReference type="InParanoid" id="E0CT82"/>
<evidence type="ECO:0000313" key="1">
    <source>
        <dbReference type="EMBL" id="CBI20531.3"/>
    </source>
</evidence>
<evidence type="ECO:0000313" key="2">
    <source>
        <dbReference type="Proteomes" id="UP000009183"/>
    </source>
</evidence>
<dbReference type="Proteomes" id="UP000009183">
    <property type="component" value="Unassembled WGS sequence, unordered"/>
</dbReference>
<protein>
    <submittedName>
        <fullName evidence="1">Uncharacterized protein</fullName>
    </submittedName>
</protein>
<proteinExistence type="predicted"/>
<dbReference type="EMBL" id="FN595230">
    <property type="protein sequence ID" value="CBI20531.3"/>
    <property type="molecule type" value="Genomic_DNA"/>
</dbReference>
<accession>E0CT82</accession>